<dbReference type="VEuPathDB" id="FungiDB:SPRG_04330"/>
<dbReference type="AlphaFoldDB" id="A0A067CIS3"/>
<keyword evidence="3" id="KW-1185">Reference proteome</keyword>
<dbReference type="OrthoDB" id="78779at2759"/>
<proteinExistence type="predicted"/>
<evidence type="ECO:0000313" key="2">
    <source>
        <dbReference type="EMBL" id="KDO30428.1"/>
    </source>
</evidence>
<feature type="region of interest" description="Disordered" evidence="1">
    <location>
        <begin position="169"/>
        <end position="189"/>
    </location>
</feature>
<evidence type="ECO:0000256" key="1">
    <source>
        <dbReference type="SAM" id="MobiDB-lite"/>
    </source>
</evidence>
<organism evidence="2 3">
    <name type="scientific">Saprolegnia parasitica (strain CBS 223.65)</name>
    <dbReference type="NCBI Taxonomy" id="695850"/>
    <lineage>
        <taxon>Eukaryota</taxon>
        <taxon>Sar</taxon>
        <taxon>Stramenopiles</taxon>
        <taxon>Oomycota</taxon>
        <taxon>Saprolegniomycetes</taxon>
        <taxon>Saprolegniales</taxon>
        <taxon>Saprolegniaceae</taxon>
        <taxon>Saprolegnia</taxon>
    </lineage>
</organism>
<dbReference type="Proteomes" id="UP000030745">
    <property type="component" value="Unassembled WGS sequence"/>
</dbReference>
<reference evidence="2 3" key="1">
    <citation type="journal article" date="2013" name="PLoS Genet.">
        <title>Distinctive expansion of potential virulence genes in the genome of the oomycete fish pathogen Saprolegnia parasitica.</title>
        <authorList>
            <person name="Jiang R.H."/>
            <person name="de Bruijn I."/>
            <person name="Haas B.J."/>
            <person name="Belmonte R."/>
            <person name="Lobach L."/>
            <person name="Christie J."/>
            <person name="van den Ackerveken G."/>
            <person name="Bottin A."/>
            <person name="Bulone V."/>
            <person name="Diaz-Moreno S.M."/>
            <person name="Dumas B."/>
            <person name="Fan L."/>
            <person name="Gaulin E."/>
            <person name="Govers F."/>
            <person name="Grenville-Briggs L.J."/>
            <person name="Horner N.R."/>
            <person name="Levin J.Z."/>
            <person name="Mammella M."/>
            <person name="Meijer H.J."/>
            <person name="Morris P."/>
            <person name="Nusbaum C."/>
            <person name="Oome S."/>
            <person name="Phillips A.J."/>
            <person name="van Rooyen D."/>
            <person name="Rzeszutek E."/>
            <person name="Saraiva M."/>
            <person name="Secombes C.J."/>
            <person name="Seidl M.F."/>
            <person name="Snel B."/>
            <person name="Stassen J.H."/>
            <person name="Sykes S."/>
            <person name="Tripathy S."/>
            <person name="van den Berg H."/>
            <person name="Vega-Arreguin J.C."/>
            <person name="Wawra S."/>
            <person name="Young S.K."/>
            <person name="Zeng Q."/>
            <person name="Dieguez-Uribeondo J."/>
            <person name="Russ C."/>
            <person name="Tyler B.M."/>
            <person name="van West P."/>
        </authorList>
    </citation>
    <scope>NUCLEOTIDE SEQUENCE [LARGE SCALE GENOMIC DNA]</scope>
    <source>
        <strain evidence="2 3">CBS 223.65</strain>
    </source>
</reference>
<accession>A0A067CIS3</accession>
<protein>
    <submittedName>
        <fullName evidence="2">Uncharacterized protein</fullName>
    </submittedName>
</protein>
<sequence length="274" mass="30219">MALKTLIKKQDARLFAAAASFQRDGDKTALVPVLHDLCGVLNWEANHQSILYTWIVPLEQSGRGAGLRDLWDANDPRLMAAYFLFLEDRNEDDFIDTLVRLATTSATTDTAAAKHALDELVTAGRLSQDVEEHLAPEDPRVLAALDVYADSLDIPDLVDTLERIASPDATVASSPFSPRTTDKDDGDDDEKRVIDVSAMEKQILHLVSELDLPEDELLALKSALVENDVVVQAAIQVFEAEKDEEDFKDTLRRVARHRASASEAVPAAEMLIET</sequence>
<gene>
    <name evidence="2" type="ORF">SPRG_04330</name>
</gene>
<dbReference type="GeneID" id="24126779"/>
<name>A0A067CIS3_SAPPC</name>
<dbReference type="KEGG" id="spar:SPRG_04330"/>
<dbReference type="EMBL" id="KK583201">
    <property type="protein sequence ID" value="KDO30428.1"/>
    <property type="molecule type" value="Genomic_DNA"/>
</dbReference>
<evidence type="ECO:0000313" key="3">
    <source>
        <dbReference type="Proteomes" id="UP000030745"/>
    </source>
</evidence>
<dbReference type="RefSeq" id="XP_012198650.1">
    <property type="nucleotide sequence ID" value="XM_012343260.1"/>
</dbReference>